<keyword evidence="2" id="KW-1185">Reference proteome</keyword>
<dbReference type="KEGG" id="care:LT85_0727"/>
<dbReference type="EMBL" id="CP009962">
    <property type="protein sequence ID" value="AIY39887.1"/>
    <property type="molecule type" value="Genomic_DNA"/>
</dbReference>
<gene>
    <name evidence="1" type="ORF">LT85_0727</name>
</gene>
<evidence type="ECO:0000313" key="2">
    <source>
        <dbReference type="Proteomes" id="UP000030302"/>
    </source>
</evidence>
<protein>
    <submittedName>
        <fullName evidence="1">Uncharacterized protein</fullName>
    </submittedName>
</protein>
<proteinExistence type="predicted"/>
<evidence type="ECO:0000313" key="1">
    <source>
        <dbReference type="EMBL" id="AIY39887.1"/>
    </source>
</evidence>
<organism evidence="1 2">
    <name type="scientific">Collimonas arenae</name>
    <dbReference type="NCBI Taxonomy" id="279058"/>
    <lineage>
        <taxon>Bacteria</taxon>
        <taxon>Pseudomonadati</taxon>
        <taxon>Pseudomonadota</taxon>
        <taxon>Betaproteobacteria</taxon>
        <taxon>Burkholderiales</taxon>
        <taxon>Oxalobacteraceae</taxon>
        <taxon>Collimonas</taxon>
    </lineage>
</organism>
<accession>A0A0A1FAJ6</accession>
<sequence length="46" mass="5277">MLDQKSVTAWLDLRNKAAHGKYSEYTKEQVEVMCQGVVNFMARNSV</sequence>
<dbReference type="AlphaFoldDB" id="A0A0A1FAJ6"/>
<dbReference type="HOGENOM" id="CLU_3182383_0_0_4"/>
<dbReference type="Proteomes" id="UP000030302">
    <property type="component" value="Chromosome"/>
</dbReference>
<name>A0A0A1FAJ6_9BURK</name>
<reference evidence="2" key="1">
    <citation type="journal article" date="2014" name="Soil Biol. Biochem.">
        <title>Structure and function of bacterial communities in ageing soils: Insights from the Mendocino ecological staircase.</title>
        <authorList>
            <person name="Uroz S."/>
            <person name="Tech J.J."/>
            <person name="Sawaya N.A."/>
            <person name="Frey-Klett P."/>
            <person name="Leveau J.H.J."/>
        </authorList>
    </citation>
    <scope>NUCLEOTIDE SEQUENCE [LARGE SCALE GENOMIC DNA]</scope>
    <source>
        <strain evidence="2">Cal35</strain>
    </source>
</reference>